<reference evidence="2 3" key="1">
    <citation type="journal article" date="2014" name="Nat. Genet.">
        <title>Genome sequence of the hot pepper provides insights into the evolution of pungency in Capsicum species.</title>
        <authorList>
            <person name="Kim S."/>
            <person name="Park M."/>
            <person name="Yeom S.I."/>
            <person name="Kim Y.M."/>
            <person name="Lee J.M."/>
            <person name="Lee H.A."/>
            <person name="Seo E."/>
            <person name="Choi J."/>
            <person name="Cheong K."/>
            <person name="Kim K.T."/>
            <person name="Jung K."/>
            <person name="Lee G.W."/>
            <person name="Oh S.K."/>
            <person name="Bae C."/>
            <person name="Kim S.B."/>
            <person name="Lee H.Y."/>
            <person name="Kim S.Y."/>
            <person name="Kim M.S."/>
            <person name="Kang B.C."/>
            <person name="Jo Y.D."/>
            <person name="Yang H.B."/>
            <person name="Jeong H.J."/>
            <person name="Kang W.H."/>
            <person name="Kwon J.K."/>
            <person name="Shin C."/>
            <person name="Lim J.Y."/>
            <person name="Park J.H."/>
            <person name="Huh J.H."/>
            <person name="Kim J.S."/>
            <person name="Kim B.D."/>
            <person name="Cohen O."/>
            <person name="Paran I."/>
            <person name="Suh M.C."/>
            <person name="Lee S.B."/>
            <person name="Kim Y.K."/>
            <person name="Shin Y."/>
            <person name="Noh S.J."/>
            <person name="Park J."/>
            <person name="Seo Y.S."/>
            <person name="Kwon S.Y."/>
            <person name="Kim H.A."/>
            <person name="Park J.M."/>
            <person name="Kim H.J."/>
            <person name="Choi S.B."/>
            <person name="Bosland P.W."/>
            <person name="Reeves G."/>
            <person name="Jo S.H."/>
            <person name="Lee B.W."/>
            <person name="Cho H.T."/>
            <person name="Choi H.S."/>
            <person name="Lee M.S."/>
            <person name="Yu Y."/>
            <person name="Do Choi Y."/>
            <person name="Park B.S."/>
            <person name="van Deynze A."/>
            <person name="Ashrafi H."/>
            <person name="Hill T."/>
            <person name="Kim W.T."/>
            <person name="Pai H.S."/>
            <person name="Ahn H.K."/>
            <person name="Yeam I."/>
            <person name="Giovannoni J.J."/>
            <person name="Rose J.K."/>
            <person name="Sorensen I."/>
            <person name="Lee S.J."/>
            <person name="Kim R.W."/>
            <person name="Choi I.Y."/>
            <person name="Choi B.S."/>
            <person name="Lim J.S."/>
            <person name="Lee Y.H."/>
            <person name="Choi D."/>
        </authorList>
    </citation>
    <scope>NUCLEOTIDE SEQUENCE [LARGE SCALE GENOMIC DNA]</scope>
    <source>
        <strain evidence="3">cv. CM334</strain>
    </source>
</reference>
<dbReference type="EMBL" id="AYRZ02000004">
    <property type="protein sequence ID" value="PHT83945.1"/>
    <property type="molecule type" value="Genomic_DNA"/>
</dbReference>
<proteinExistence type="predicted"/>
<keyword evidence="3" id="KW-1185">Reference proteome</keyword>
<evidence type="ECO:0000256" key="1">
    <source>
        <dbReference type="SAM" id="MobiDB-lite"/>
    </source>
</evidence>
<organism evidence="2 3">
    <name type="scientific">Capsicum annuum</name>
    <name type="common">Capsicum pepper</name>
    <dbReference type="NCBI Taxonomy" id="4072"/>
    <lineage>
        <taxon>Eukaryota</taxon>
        <taxon>Viridiplantae</taxon>
        <taxon>Streptophyta</taxon>
        <taxon>Embryophyta</taxon>
        <taxon>Tracheophyta</taxon>
        <taxon>Spermatophyta</taxon>
        <taxon>Magnoliopsida</taxon>
        <taxon>eudicotyledons</taxon>
        <taxon>Gunneridae</taxon>
        <taxon>Pentapetalae</taxon>
        <taxon>asterids</taxon>
        <taxon>lamiids</taxon>
        <taxon>Solanales</taxon>
        <taxon>Solanaceae</taxon>
        <taxon>Solanoideae</taxon>
        <taxon>Capsiceae</taxon>
        <taxon>Capsicum</taxon>
    </lineage>
</organism>
<feature type="region of interest" description="Disordered" evidence="1">
    <location>
        <begin position="88"/>
        <end position="120"/>
    </location>
</feature>
<gene>
    <name evidence="2" type="ORF">T459_12388</name>
</gene>
<evidence type="ECO:0000313" key="3">
    <source>
        <dbReference type="Proteomes" id="UP000222542"/>
    </source>
</evidence>
<name>A0A2G2ZPR3_CAPAN</name>
<reference evidence="2 3" key="2">
    <citation type="journal article" date="2017" name="Genome Biol.">
        <title>New reference genome sequences of hot pepper reveal the massive evolution of plant disease-resistance genes by retroduplication.</title>
        <authorList>
            <person name="Kim S."/>
            <person name="Park J."/>
            <person name="Yeom S.I."/>
            <person name="Kim Y.M."/>
            <person name="Seo E."/>
            <person name="Kim K.T."/>
            <person name="Kim M.S."/>
            <person name="Lee J.M."/>
            <person name="Cheong K."/>
            <person name="Shin H.S."/>
            <person name="Kim S.B."/>
            <person name="Han K."/>
            <person name="Lee J."/>
            <person name="Park M."/>
            <person name="Lee H.A."/>
            <person name="Lee H.Y."/>
            <person name="Lee Y."/>
            <person name="Oh S."/>
            <person name="Lee J.H."/>
            <person name="Choi E."/>
            <person name="Choi E."/>
            <person name="Lee S.E."/>
            <person name="Jeon J."/>
            <person name="Kim H."/>
            <person name="Choi G."/>
            <person name="Song H."/>
            <person name="Lee J."/>
            <person name="Lee S.C."/>
            <person name="Kwon J.K."/>
            <person name="Lee H.Y."/>
            <person name="Koo N."/>
            <person name="Hong Y."/>
            <person name="Kim R.W."/>
            <person name="Kang W.H."/>
            <person name="Huh J.H."/>
            <person name="Kang B.C."/>
            <person name="Yang T.J."/>
            <person name="Lee Y.H."/>
            <person name="Bennetzen J.L."/>
            <person name="Choi D."/>
        </authorList>
    </citation>
    <scope>NUCLEOTIDE SEQUENCE [LARGE SCALE GENOMIC DNA]</scope>
    <source>
        <strain evidence="3">cv. CM334</strain>
    </source>
</reference>
<sequence length="132" mass="15013">MRRRITNYYHKNDLSLVIGMMKSSEIVYGTVLRAILKLPNTNCTAVGSKCDLDRQLKTMSSDFPVLTMSQHEKKVNQKKYAKKISSCSDDVGYSESKTVDPSMKMRNMLPGSEGSNHSPLILEYRKWENSNS</sequence>
<accession>A0A2G2ZPR3</accession>
<dbReference type="AlphaFoldDB" id="A0A2G2ZPR3"/>
<protein>
    <submittedName>
        <fullName evidence="2">Uncharacterized protein</fullName>
    </submittedName>
</protein>
<dbReference type="Proteomes" id="UP000222542">
    <property type="component" value="Unassembled WGS sequence"/>
</dbReference>
<dbReference type="Gramene" id="PHT83945">
    <property type="protein sequence ID" value="PHT83945"/>
    <property type="gene ID" value="T459_12388"/>
</dbReference>
<evidence type="ECO:0000313" key="2">
    <source>
        <dbReference type="EMBL" id="PHT83945.1"/>
    </source>
</evidence>
<comment type="caution">
    <text evidence="2">The sequence shown here is derived from an EMBL/GenBank/DDBJ whole genome shotgun (WGS) entry which is preliminary data.</text>
</comment>